<dbReference type="SUPFAM" id="SSF52540">
    <property type="entry name" value="P-loop containing nucleoside triphosphate hydrolases"/>
    <property type="match status" value="1"/>
</dbReference>
<dbReference type="Proteomes" id="UP000664203">
    <property type="component" value="Unassembled WGS sequence"/>
</dbReference>
<accession>A0A8H3EV49</accession>
<protein>
    <recommendedName>
        <fullName evidence="4">P-loop containing nucleoside triphosphate hydrolase protein</fullName>
    </recommendedName>
</protein>
<evidence type="ECO:0008006" key="4">
    <source>
        <dbReference type="Google" id="ProtNLM"/>
    </source>
</evidence>
<keyword evidence="3" id="KW-1185">Reference proteome</keyword>
<evidence type="ECO:0000256" key="1">
    <source>
        <dbReference type="SAM" id="MobiDB-lite"/>
    </source>
</evidence>
<dbReference type="PANTHER" id="PTHR48312:SF1">
    <property type="entry name" value="SULFOTRANSFERASE"/>
    <property type="match status" value="1"/>
</dbReference>
<dbReference type="Gene3D" id="3.40.50.300">
    <property type="entry name" value="P-loop containing nucleotide triphosphate hydrolases"/>
    <property type="match status" value="1"/>
</dbReference>
<sequence>MEVQEPKSRIFIFSHPPSASSLLKKMLEKHPQLHVLDDSFNMAYTLGPEKLERRDRGDACDSESRRKMSREETYQKAFDRLHKSMTRAEQEGRRPLFIEDAYMIFRPDVTSANTQHDLSLTAIPTPVIMTSKTMPTNFRCPLRASRSPQSSNSPLFTATFPIFHPITEGLGIHTIESRPPNTNPTVLPDAFLKSMTPICLIRHPARTFPSLYRGARPTHNVYGSEFPINASIRWCKLLVDWYTVATGTRAIVFDGDNLIHESSTIAKVCRALSLDESGVQNSWDAMLREEIGEQDAMTSAMNATIQTSNEEDRSRKRDDEIDIDEEARGWGKEFGLDVAEAIKALVAGAMDDYLYLRQYAIN</sequence>
<feature type="region of interest" description="Disordered" evidence="1">
    <location>
        <begin position="52"/>
        <end position="72"/>
    </location>
</feature>
<dbReference type="PANTHER" id="PTHR48312">
    <property type="match status" value="1"/>
</dbReference>
<dbReference type="EMBL" id="CAJPDR010000052">
    <property type="protein sequence ID" value="CAF9911969.1"/>
    <property type="molecule type" value="Genomic_DNA"/>
</dbReference>
<evidence type="ECO:0000313" key="2">
    <source>
        <dbReference type="EMBL" id="CAF9911969.1"/>
    </source>
</evidence>
<organism evidence="2 3">
    <name type="scientific">Alectoria fallacina</name>
    <dbReference type="NCBI Taxonomy" id="1903189"/>
    <lineage>
        <taxon>Eukaryota</taxon>
        <taxon>Fungi</taxon>
        <taxon>Dikarya</taxon>
        <taxon>Ascomycota</taxon>
        <taxon>Pezizomycotina</taxon>
        <taxon>Lecanoromycetes</taxon>
        <taxon>OSLEUM clade</taxon>
        <taxon>Lecanoromycetidae</taxon>
        <taxon>Lecanorales</taxon>
        <taxon>Lecanorineae</taxon>
        <taxon>Parmeliaceae</taxon>
        <taxon>Alectoria</taxon>
    </lineage>
</organism>
<dbReference type="OrthoDB" id="3650366at2759"/>
<gene>
    <name evidence="2" type="ORF">ALECFALPRED_007789</name>
</gene>
<dbReference type="AlphaFoldDB" id="A0A8H3EV49"/>
<evidence type="ECO:0000313" key="3">
    <source>
        <dbReference type="Proteomes" id="UP000664203"/>
    </source>
</evidence>
<name>A0A8H3EV49_9LECA</name>
<proteinExistence type="predicted"/>
<dbReference type="InterPro" id="IPR027417">
    <property type="entry name" value="P-loop_NTPase"/>
</dbReference>
<comment type="caution">
    <text evidence="2">The sequence shown here is derived from an EMBL/GenBank/DDBJ whole genome shotgun (WGS) entry which is preliminary data.</text>
</comment>
<reference evidence="2" key="1">
    <citation type="submission" date="2021-03" db="EMBL/GenBank/DDBJ databases">
        <authorList>
            <person name="Tagirdzhanova G."/>
        </authorList>
    </citation>
    <scope>NUCLEOTIDE SEQUENCE</scope>
</reference>